<accession>A0A2G8T7R0</accession>
<dbReference type="AlphaFoldDB" id="A0A2G8T7R0"/>
<organism evidence="1 2">
    <name type="scientific">Massilia eurypsychrophila</name>
    <dbReference type="NCBI Taxonomy" id="1485217"/>
    <lineage>
        <taxon>Bacteria</taxon>
        <taxon>Pseudomonadati</taxon>
        <taxon>Pseudomonadota</taxon>
        <taxon>Betaproteobacteria</taxon>
        <taxon>Burkholderiales</taxon>
        <taxon>Oxalobacteraceae</taxon>
        <taxon>Telluria group</taxon>
        <taxon>Massilia</taxon>
    </lineage>
</organism>
<reference evidence="1 2" key="1">
    <citation type="submission" date="2017-10" db="EMBL/GenBank/DDBJ databases">
        <title>Massilia psychrophilum sp. nov., a novel purple-pigmented bacterium isolated from Tianshan glacier, Xinjiang Municipality, China.</title>
        <authorList>
            <person name="Wang H."/>
        </authorList>
    </citation>
    <scope>NUCLEOTIDE SEQUENCE [LARGE SCALE GENOMIC DNA]</scope>
    <source>
        <strain evidence="1 2">JCM 30074</strain>
    </source>
</reference>
<protein>
    <submittedName>
        <fullName evidence="1">Uncharacterized protein</fullName>
    </submittedName>
</protein>
<keyword evidence="2" id="KW-1185">Reference proteome</keyword>
<dbReference type="EMBL" id="PDOC01000044">
    <property type="protein sequence ID" value="PIL42003.1"/>
    <property type="molecule type" value="Genomic_DNA"/>
</dbReference>
<gene>
    <name evidence="1" type="ORF">CR105_26630</name>
</gene>
<name>A0A2G8T7R0_9BURK</name>
<sequence>MFLSLDISFMVTRQFSEFSIMATEVLAAFGYEDASSVDLQALSKLAEKEWCREMKEIPQAYQPWRFRY</sequence>
<evidence type="ECO:0000313" key="2">
    <source>
        <dbReference type="Proteomes" id="UP000230390"/>
    </source>
</evidence>
<proteinExistence type="predicted"/>
<dbReference type="Proteomes" id="UP000230390">
    <property type="component" value="Unassembled WGS sequence"/>
</dbReference>
<evidence type="ECO:0000313" key="1">
    <source>
        <dbReference type="EMBL" id="PIL42003.1"/>
    </source>
</evidence>
<comment type="caution">
    <text evidence="1">The sequence shown here is derived from an EMBL/GenBank/DDBJ whole genome shotgun (WGS) entry which is preliminary data.</text>
</comment>